<evidence type="ECO:0000313" key="1">
    <source>
        <dbReference type="EMBL" id="ESA03328.1"/>
    </source>
</evidence>
<name>U9TAH8_RHIID</name>
<accession>U9TAH8</accession>
<reference evidence="1" key="1">
    <citation type="submission" date="2013-07" db="EMBL/GenBank/DDBJ databases">
        <title>The genome of an arbuscular mycorrhizal fungus provides insights into the evolution of the oldest plant symbiosis.</title>
        <authorList>
            <consortium name="DOE Joint Genome Institute"/>
            <person name="Tisserant E."/>
            <person name="Malbreil M."/>
            <person name="Kuo A."/>
            <person name="Kohler A."/>
            <person name="Symeonidi A."/>
            <person name="Balestrini R."/>
            <person name="Charron P."/>
            <person name="Duensing N."/>
            <person name="Frei-dit-Frey N."/>
            <person name="Gianinazzi-Pearson V."/>
            <person name="Gilbert B."/>
            <person name="Handa Y."/>
            <person name="Hijri M."/>
            <person name="Kaul R."/>
            <person name="Kawaguchi M."/>
            <person name="Krajinski F."/>
            <person name="Lammers P."/>
            <person name="Lapierre D."/>
            <person name="Masclaux F.G."/>
            <person name="Murat C."/>
            <person name="Morin E."/>
            <person name="Ndikumana S."/>
            <person name="Pagni M."/>
            <person name="Petitpierre D."/>
            <person name="Requena N."/>
            <person name="Rosikiewicz P."/>
            <person name="Riley R."/>
            <person name="Saito K."/>
            <person name="San Clemente H."/>
            <person name="Shapiro H."/>
            <person name="van Tuinen D."/>
            <person name="Becard G."/>
            <person name="Bonfante P."/>
            <person name="Paszkowski U."/>
            <person name="Shachar-Hill Y."/>
            <person name="Young J.P."/>
            <person name="Sanders I.R."/>
            <person name="Henrissat B."/>
            <person name="Rensing S.A."/>
            <person name="Grigoriev I.V."/>
            <person name="Corradi N."/>
            <person name="Roux C."/>
            <person name="Martin F."/>
        </authorList>
    </citation>
    <scope>NUCLEOTIDE SEQUENCE</scope>
    <source>
        <strain evidence="1">DAOM 197198</strain>
    </source>
</reference>
<gene>
    <name evidence="1" type="ORF">GLOINDRAFT_5656</name>
</gene>
<proteinExistence type="predicted"/>
<dbReference type="EMBL" id="KI295100">
    <property type="protein sequence ID" value="ESA03328.1"/>
    <property type="molecule type" value="Genomic_DNA"/>
</dbReference>
<sequence>MLLIVVGLEDSCAREPQISYLLTQEYQLLPGPRHLLLFLFGSLRFWISGGC</sequence>
<organism evidence="1">
    <name type="scientific">Rhizophagus irregularis (strain DAOM 181602 / DAOM 197198 / MUCL 43194)</name>
    <name type="common">Arbuscular mycorrhizal fungus</name>
    <name type="synonym">Glomus intraradices</name>
    <dbReference type="NCBI Taxonomy" id="747089"/>
    <lineage>
        <taxon>Eukaryota</taxon>
        <taxon>Fungi</taxon>
        <taxon>Fungi incertae sedis</taxon>
        <taxon>Mucoromycota</taxon>
        <taxon>Glomeromycotina</taxon>
        <taxon>Glomeromycetes</taxon>
        <taxon>Glomerales</taxon>
        <taxon>Glomeraceae</taxon>
        <taxon>Rhizophagus</taxon>
    </lineage>
</organism>
<dbReference type="AlphaFoldDB" id="U9TAH8"/>
<protein>
    <submittedName>
        <fullName evidence="1">Uncharacterized protein</fullName>
    </submittedName>
</protein>
<dbReference type="HOGENOM" id="CLU_3107603_0_0_1"/>